<feature type="chain" id="PRO_5045951001" evidence="1">
    <location>
        <begin position="29"/>
        <end position="1843"/>
    </location>
</feature>
<proteinExistence type="predicted"/>
<comment type="caution">
    <text evidence="3">The sequence shown here is derived from an EMBL/GenBank/DDBJ whole genome shotgun (WGS) entry which is preliminary data.</text>
</comment>
<accession>A0ABR8JUJ2</accession>
<protein>
    <submittedName>
        <fullName evidence="3">Gliding motility-associated C-terminal domain-containing protein</fullName>
    </submittedName>
</protein>
<evidence type="ECO:0000259" key="2">
    <source>
        <dbReference type="Pfam" id="PF19408"/>
    </source>
</evidence>
<dbReference type="Gene3D" id="2.60.40.10">
    <property type="entry name" value="Immunoglobulins"/>
    <property type="match status" value="2"/>
</dbReference>
<feature type="signal peptide" evidence="1">
    <location>
        <begin position="1"/>
        <end position="28"/>
    </location>
</feature>
<dbReference type="Pfam" id="PF13585">
    <property type="entry name" value="CHU_C"/>
    <property type="match status" value="1"/>
</dbReference>
<feature type="domain" description="PKD-like" evidence="2">
    <location>
        <begin position="451"/>
        <end position="521"/>
    </location>
</feature>
<evidence type="ECO:0000256" key="1">
    <source>
        <dbReference type="SAM" id="SignalP"/>
    </source>
</evidence>
<keyword evidence="4" id="KW-1185">Reference proteome</keyword>
<organism evidence="3 4">
    <name type="scientific">Hymenobacter armeniacus</name>
    <dbReference type="NCBI Taxonomy" id="2771358"/>
    <lineage>
        <taxon>Bacteria</taxon>
        <taxon>Pseudomonadati</taxon>
        <taxon>Bacteroidota</taxon>
        <taxon>Cytophagia</taxon>
        <taxon>Cytophagales</taxon>
        <taxon>Hymenobacteraceae</taxon>
        <taxon>Hymenobacter</taxon>
    </lineage>
</organism>
<dbReference type="EMBL" id="JACXAC010000003">
    <property type="protein sequence ID" value="MBD2722448.1"/>
    <property type="molecule type" value="Genomic_DNA"/>
</dbReference>
<feature type="domain" description="PKD-like" evidence="2">
    <location>
        <begin position="1478"/>
        <end position="1552"/>
    </location>
</feature>
<dbReference type="Proteomes" id="UP000606003">
    <property type="component" value="Unassembled WGS sequence"/>
</dbReference>
<reference evidence="3 4" key="1">
    <citation type="submission" date="2020-09" db="EMBL/GenBank/DDBJ databases">
        <authorList>
            <person name="Kim M.K."/>
        </authorList>
    </citation>
    <scope>NUCLEOTIDE SEQUENCE [LARGE SCALE GENOMIC DNA]</scope>
    <source>
        <strain evidence="3 4">BT189</strain>
    </source>
</reference>
<dbReference type="Pfam" id="PF19408">
    <property type="entry name" value="PKD_6"/>
    <property type="match status" value="3"/>
</dbReference>
<sequence>MFKTLPRRFFGAILLLALLVLGARPAQATHLLGGEMSYRYLDANGTTANPFRYEITVTIYSNGYWTNTNPNGVAAPPTSAPVDIYNRTTGQRIQSFNIARTAPTPTNTNLPPPITPRVPQGCTVQGPSQPFYLCKFVQVVSLPVSFDGYYAVYSVAARNNDLANIENTLGGPNGGNVPLTLYVSMAPPLITNRSPVFSDTAVAVVCQNDTTITLNNAFDPDGDRLVYSFGTPYGTLSGTGLFPPLPNSVPYKTGYSGTNPFGTGAGNFALINASTGISKYGGTTLGKFVVAVDVSEYRTINGREVLLGTTRRDLQLLVSTCPATPPPVLPPALTVPRSYTIEEGQSLSIPISATQSSNHPLVLTVNSALLDGSGPFNTTFNGSTGTVQAGNLTGTASASGTGSVAGTFVFNSTCGNARSAPYDLGVTVKDNGCGGKIASDVFRITVNRAAGPTAINGPATVCDPATVRTYTASGPVPASYRWRVTGGVITSGQNTNTVNVTWNNANATGTLVLKGISTYGCPTDSVTKTVDIRPLPALTVTASAASICQGGNATLTVTGQTGLTYTWSGGGQSSTSTSITVAPTATTTYTVVGSDGTCTTSATFTVTVTAPPTAAAGSDITVCPNVASVPLGVAPVTGYTYVWSPATGLSSSTVAQPTVTLPNTTGAPIRQGYKLTVTAGAGCTSTDSVYVTVSPAAVANAGLARTTCSGVASQPLGSAGLPGYSYSWSPATGLSSSTAAQPTVTLPNTTGAAITQTYTLTATSPQGCTATSTVVVTISPAAVASPGPAISFCSGTTSAPLGGTATPVAGTTYSWSPATGLSNPNILNPTVTGTNTTGAPITTTYTLTATTTNGCVSTATVAVTINPAAVADAGAAKQTCSNVPVTIGGTAVAGTTYAWSPATGLSSATVLNPTVTLPNLTNAPITATYTLTATTANGCVATNTVVVTINPAAVADAGLAKQTCSNIPVSIGSTAVTGYTYTWSPATGLSSATAANPTVTLPNLTNAPIITTYTLTATTANGCVATNTVAVTVNPAAVAVPGADQAVCSGASITLGAAPVAGYSYSWSPATGLSSTTVANPTFTLTNTTIAPIVTTYTLTATTANGCVSTGTVTVTVNPAAVANPGPAVAVCDKSRVTLGTPALPGYTYRWTPSANLSSPGVAQPVLTGVNTTAAPITLTYTLTATTATGCVATNTVTVTVNPRPAPEPIVGPASVCPTVTGIAYSVPTPAATAYTWLIQGGTIASGQGTPAVTVNWGPAQTGAYLKVFRLNAQGCSSDTTTLPIVINQRLQTVRPTGPGDIAQLPPPVRGVCQADGPYTYRSGAFAAGSSYSWLIIGGTQVSTSQNTVTVNWNPVTVPTIGKIVVTETSNPAGGVCRGESDTLKVLINPSPRPTLAITGPVRVCQGSGPATFSLPGGFTGSTYVFQLSGTTLAGTGNSRTLATLPAPGTYTLTAQETSSAGCVGPLYSTPFTVNPTPTAPTISGSGFVCNTTVAQQYTVANAPTGATYQWTIVGGTITSTPVTASTVTVRFNATGPYSVSAVEVSASPASCPSAATTRTILFDAPSVALTLGSVDVTSNSRIVLSLNAPGSTNTPNQVQIMRRVAGTGTFAAVGQTAASSTTFADNNSVDANANSYEYRLDLTNGCGTLVSSTVVQTVRLTAAATPGAGRNQGSVALAWNAYQGFTVKEYRIYRRSDAGAAALVSTVPANVLTATVSNTDASNVASGFGFQENFRVVAVSTDATERLSNSNEARVDFANNTKVYNIITPNRDGQNDVLVIDNISLYPGNTFTVFNRWGREVYKTTNYRNNWGDDPNIAAGQYFYLLTLPNGTSIKNWFEVVK</sequence>
<gene>
    <name evidence="3" type="ORF">IC234_09940</name>
</gene>
<evidence type="ECO:0000313" key="3">
    <source>
        <dbReference type="EMBL" id="MBD2722448.1"/>
    </source>
</evidence>
<feature type="domain" description="PKD-like" evidence="2">
    <location>
        <begin position="1205"/>
        <end position="1280"/>
    </location>
</feature>
<dbReference type="InterPro" id="IPR013783">
    <property type="entry name" value="Ig-like_fold"/>
</dbReference>
<dbReference type="InterPro" id="IPR045829">
    <property type="entry name" value="PKD_6"/>
</dbReference>
<evidence type="ECO:0000313" key="4">
    <source>
        <dbReference type="Proteomes" id="UP000606003"/>
    </source>
</evidence>
<dbReference type="RefSeq" id="WP_190924037.1">
    <property type="nucleotide sequence ID" value="NZ_JACXAC010000003.1"/>
</dbReference>
<keyword evidence="1" id="KW-0732">Signal</keyword>
<name>A0ABR8JUJ2_9BACT</name>